<protein>
    <submittedName>
        <fullName evidence="2">Uncharacterized protein DUF4390</fullName>
    </submittedName>
</protein>
<dbReference type="Proteomes" id="UP000279384">
    <property type="component" value="Unassembled WGS sequence"/>
</dbReference>
<evidence type="ECO:0000313" key="3">
    <source>
        <dbReference type="Proteomes" id="UP000279384"/>
    </source>
</evidence>
<dbReference type="RefSeq" id="WP_120810172.1">
    <property type="nucleotide sequence ID" value="NZ_RBID01000013.1"/>
</dbReference>
<keyword evidence="1" id="KW-0732">Signal</keyword>
<dbReference type="Pfam" id="PF14334">
    <property type="entry name" value="DUF4390"/>
    <property type="match status" value="1"/>
</dbReference>
<dbReference type="InterPro" id="IPR025500">
    <property type="entry name" value="DUF4390"/>
</dbReference>
<accession>A0A495BG73</accession>
<sequence>MTVSITRCWKKLKQQLLLLASLLLLAQAGLCHAADGIVAQRLQLEAQDGALSVASRYRITLPAMLQQALQQGVPLTFRLTFELTRPRSSAYWLQLSRWFEPTASLSFKLSHYGLTGRYRVTIGGLSKNYTSLDEALAAVGSIAGWKVMDIADWSPAEQQQLRGRLRLELDLGQLPRPFQLNALGADDWAMDSGWNGIAPSGGN</sequence>
<feature type="chain" id="PRO_5019869739" evidence="1">
    <location>
        <begin position="34"/>
        <end position="203"/>
    </location>
</feature>
<dbReference type="AlphaFoldDB" id="A0A495BG73"/>
<reference evidence="2 3" key="1">
    <citation type="submission" date="2018-10" db="EMBL/GenBank/DDBJ databases">
        <title>Genomic Encyclopedia of Type Strains, Phase IV (KMG-IV): sequencing the most valuable type-strain genomes for metagenomic binning, comparative biology and taxonomic classification.</title>
        <authorList>
            <person name="Goeker M."/>
        </authorList>
    </citation>
    <scope>NUCLEOTIDE SEQUENCE [LARGE SCALE GENOMIC DNA]</scope>
    <source>
        <strain evidence="2 3">DSM 3303</strain>
    </source>
</reference>
<dbReference type="EMBL" id="RBID01000013">
    <property type="protein sequence ID" value="RKQ60009.1"/>
    <property type="molecule type" value="Genomic_DNA"/>
</dbReference>
<organism evidence="2 3">
    <name type="scientific">Vogesella indigofera</name>
    <name type="common">Pseudomonas indigofera</name>
    <dbReference type="NCBI Taxonomy" id="45465"/>
    <lineage>
        <taxon>Bacteria</taxon>
        <taxon>Pseudomonadati</taxon>
        <taxon>Pseudomonadota</taxon>
        <taxon>Betaproteobacteria</taxon>
        <taxon>Neisseriales</taxon>
        <taxon>Chromobacteriaceae</taxon>
        <taxon>Vogesella</taxon>
    </lineage>
</organism>
<evidence type="ECO:0000313" key="2">
    <source>
        <dbReference type="EMBL" id="RKQ60009.1"/>
    </source>
</evidence>
<feature type="signal peptide" evidence="1">
    <location>
        <begin position="1"/>
        <end position="33"/>
    </location>
</feature>
<name>A0A495BG73_VOGIN</name>
<evidence type="ECO:0000256" key="1">
    <source>
        <dbReference type="SAM" id="SignalP"/>
    </source>
</evidence>
<comment type="caution">
    <text evidence="2">The sequence shown here is derived from an EMBL/GenBank/DDBJ whole genome shotgun (WGS) entry which is preliminary data.</text>
</comment>
<gene>
    <name evidence="2" type="ORF">C8E02_1353</name>
</gene>
<proteinExistence type="predicted"/>